<sequence length="242" mass="26799">MPTKDEIKSAAEDSKIFLGTFDPNTADSWYGLTDPVHSYHDLSRIPHLLITGRVGSGKSVLLRNYLVAAELAPEMYNTVHINSESDKGRATKHYPYEEATRALDLVVHSMDVREKKLAEAGHSSWDELRRAEGADEAPTLLVLVDELRRTVTGRSRYSAQSQKKVAALTDIILRGRSLGVHLIATSQLGIPREGMSSWEESLPPFAATLSLVPRGYGRAMWYYEGKEAVSSEFAVNGPDLDQ</sequence>
<evidence type="ECO:0000256" key="1">
    <source>
        <dbReference type="ARBA" id="ARBA00022741"/>
    </source>
</evidence>
<name>A0A2W5BHC5_9CORY</name>
<dbReference type="Proteomes" id="UP000249451">
    <property type="component" value="Unassembled WGS sequence"/>
</dbReference>
<evidence type="ECO:0000313" key="6">
    <source>
        <dbReference type="Proteomes" id="UP000249451"/>
    </source>
</evidence>
<dbReference type="GO" id="GO:0005524">
    <property type="term" value="F:ATP binding"/>
    <property type="evidence" value="ECO:0007669"/>
    <property type="project" value="UniProtKB-UniRule"/>
</dbReference>
<dbReference type="Gene3D" id="3.40.50.300">
    <property type="entry name" value="P-loop containing nucleotide triphosphate hydrolases"/>
    <property type="match status" value="1"/>
</dbReference>
<evidence type="ECO:0000259" key="4">
    <source>
        <dbReference type="PROSITE" id="PS50901"/>
    </source>
</evidence>
<dbReference type="EMBL" id="QFNY01000004">
    <property type="protein sequence ID" value="PZP03780.1"/>
    <property type="molecule type" value="Genomic_DNA"/>
</dbReference>
<gene>
    <name evidence="5" type="ORF">DI609_00375</name>
</gene>
<comment type="caution">
    <text evidence="5">The sequence shown here is derived from an EMBL/GenBank/DDBJ whole genome shotgun (WGS) entry which is preliminary data.</text>
</comment>
<evidence type="ECO:0000256" key="2">
    <source>
        <dbReference type="ARBA" id="ARBA00022840"/>
    </source>
</evidence>
<reference evidence="5 6" key="1">
    <citation type="submission" date="2017-11" db="EMBL/GenBank/DDBJ databases">
        <title>Infants hospitalized years apart are colonized by the same room-sourced microbial strains.</title>
        <authorList>
            <person name="Brooks B."/>
            <person name="Olm M.R."/>
            <person name="Firek B.A."/>
            <person name="Baker R."/>
            <person name="Thomas B.C."/>
            <person name="Morowitz M.J."/>
            <person name="Banfield J.F."/>
        </authorList>
    </citation>
    <scope>NUCLEOTIDE SEQUENCE [LARGE SCALE GENOMIC DNA]</scope>
    <source>
        <strain evidence="5">S2_012_000_R3_87</strain>
    </source>
</reference>
<accession>A0A2W5BHC5</accession>
<feature type="domain" description="FtsK" evidence="4">
    <location>
        <begin position="33"/>
        <end position="218"/>
    </location>
</feature>
<dbReference type="InterPro" id="IPR050206">
    <property type="entry name" value="FtsK/SpoIIIE/SftA"/>
</dbReference>
<protein>
    <recommendedName>
        <fullName evidence="4">FtsK domain-containing protein</fullName>
    </recommendedName>
</protein>
<dbReference type="PROSITE" id="PS50901">
    <property type="entry name" value="FTSK"/>
    <property type="match status" value="1"/>
</dbReference>
<dbReference type="SUPFAM" id="SSF52540">
    <property type="entry name" value="P-loop containing nucleoside triphosphate hydrolases"/>
    <property type="match status" value="1"/>
</dbReference>
<dbReference type="PANTHER" id="PTHR22683">
    <property type="entry name" value="SPORULATION PROTEIN RELATED"/>
    <property type="match status" value="1"/>
</dbReference>
<dbReference type="InterPro" id="IPR027417">
    <property type="entry name" value="P-loop_NTPase"/>
</dbReference>
<dbReference type="InterPro" id="IPR002543">
    <property type="entry name" value="FtsK_dom"/>
</dbReference>
<evidence type="ECO:0000256" key="3">
    <source>
        <dbReference type="PROSITE-ProRule" id="PRU00289"/>
    </source>
</evidence>
<keyword evidence="1 3" id="KW-0547">Nucleotide-binding</keyword>
<proteinExistence type="predicted"/>
<evidence type="ECO:0000313" key="5">
    <source>
        <dbReference type="EMBL" id="PZP03780.1"/>
    </source>
</evidence>
<dbReference type="AlphaFoldDB" id="A0A2W5BHC5"/>
<dbReference type="GO" id="GO:0003677">
    <property type="term" value="F:DNA binding"/>
    <property type="evidence" value="ECO:0007669"/>
    <property type="project" value="InterPro"/>
</dbReference>
<organism evidence="5 6">
    <name type="scientific">Corynebacterium urealyticum</name>
    <dbReference type="NCBI Taxonomy" id="43771"/>
    <lineage>
        <taxon>Bacteria</taxon>
        <taxon>Bacillati</taxon>
        <taxon>Actinomycetota</taxon>
        <taxon>Actinomycetes</taxon>
        <taxon>Mycobacteriales</taxon>
        <taxon>Corynebacteriaceae</taxon>
        <taxon>Corynebacterium</taxon>
    </lineage>
</organism>
<dbReference type="PANTHER" id="PTHR22683:SF41">
    <property type="entry name" value="DNA TRANSLOCASE FTSK"/>
    <property type="match status" value="1"/>
</dbReference>
<feature type="binding site" evidence="3">
    <location>
        <begin position="52"/>
        <end position="59"/>
    </location>
    <ligand>
        <name>ATP</name>
        <dbReference type="ChEBI" id="CHEBI:30616"/>
    </ligand>
</feature>
<keyword evidence="2 3" id="KW-0067">ATP-binding</keyword>